<accession>A0A1G7NF17</accession>
<dbReference type="RefSeq" id="WP_083345955.1">
    <property type="nucleotide sequence ID" value="NZ_LT629690.1"/>
</dbReference>
<dbReference type="PIRSF" id="PIRSF001365">
    <property type="entry name" value="DHDPS"/>
    <property type="match status" value="1"/>
</dbReference>
<feature type="active site" description="Proton donor/acceptor" evidence="5">
    <location>
        <position position="134"/>
    </location>
</feature>
<gene>
    <name evidence="7" type="ORF">SAMN05444167_3121</name>
</gene>
<keyword evidence="2 4" id="KW-0456">Lyase</keyword>
<dbReference type="InterPro" id="IPR020625">
    <property type="entry name" value="Schiff_base-form_aldolases_AS"/>
</dbReference>
<dbReference type="AlphaFoldDB" id="A0A1G7NF17"/>
<dbReference type="Proteomes" id="UP000182427">
    <property type="component" value="Chromosome I"/>
</dbReference>
<dbReference type="SMART" id="SM01130">
    <property type="entry name" value="DHDPS"/>
    <property type="match status" value="1"/>
</dbReference>
<sequence>MTQIRGVYAALLAPRNEYGAIDTDSLRRQFDLPERESMTGYAVNGATGEFTYATPDELALTLKMARAVSPSSRILVGIGAGDVRGAVLRGKIAAYHGAQAVLLPMPSFFPYRQDDLRAFSMAVADAVPIPVLLYNLPQFTSGLEVDTVLSLLRSHDNIVGIKDSGGSLDIVRAMTAEKVSGTRIIGNDSALCPAMEEGVCDGVVSGVACALPELMTELFASKPGSKNYELAKELLKEFIEHLNPLPTPWGLKVASEVRGFTRASYPFPLSAERVSEIASLQTWFADWAKQVVSTKVGKAA</sequence>
<keyword evidence="8" id="KW-1185">Reference proteome</keyword>
<dbReference type="OrthoDB" id="127973at2"/>
<name>A0A1G7NF17_9BACT</name>
<evidence type="ECO:0000313" key="8">
    <source>
        <dbReference type="Proteomes" id="UP000182427"/>
    </source>
</evidence>
<reference evidence="7 8" key="1">
    <citation type="submission" date="2016-10" db="EMBL/GenBank/DDBJ databases">
        <authorList>
            <person name="de Groot N.N."/>
        </authorList>
    </citation>
    <scope>NUCLEOTIDE SEQUENCE [LARGE SCALE GENOMIC DNA]</scope>
    <source>
        <strain evidence="7 8">GAS232</strain>
    </source>
</reference>
<proteinExistence type="inferred from homology"/>
<evidence type="ECO:0000256" key="2">
    <source>
        <dbReference type="ARBA" id="ARBA00023239"/>
    </source>
</evidence>
<dbReference type="GO" id="GO:0008840">
    <property type="term" value="F:4-hydroxy-tetrahydrodipicolinate synthase activity"/>
    <property type="evidence" value="ECO:0007669"/>
    <property type="project" value="TreeGrafter"/>
</dbReference>
<evidence type="ECO:0000256" key="1">
    <source>
        <dbReference type="ARBA" id="ARBA00007592"/>
    </source>
</evidence>
<dbReference type="PANTHER" id="PTHR12128:SF66">
    <property type="entry name" value="4-HYDROXY-2-OXOGLUTARATE ALDOLASE, MITOCHONDRIAL"/>
    <property type="match status" value="1"/>
</dbReference>
<feature type="binding site" evidence="6">
    <location>
        <position position="204"/>
    </location>
    <ligand>
        <name>pyruvate</name>
        <dbReference type="ChEBI" id="CHEBI:15361"/>
    </ligand>
</feature>
<feature type="binding site" evidence="6">
    <location>
        <position position="47"/>
    </location>
    <ligand>
        <name>pyruvate</name>
        <dbReference type="ChEBI" id="CHEBI:15361"/>
    </ligand>
</feature>
<dbReference type="Gene3D" id="3.20.20.70">
    <property type="entry name" value="Aldolase class I"/>
    <property type="match status" value="1"/>
</dbReference>
<comment type="similarity">
    <text evidence="1 4">Belongs to the DapA family.</text>
</comment>
<dbReference type="EMBL" id="LT629690">
    <property type="protein sequence ID" value="SDF72562.1"/>
    <property type="molecule type" value="Genomic_DNA"/>
</dbReference>
<evidence type="ECO:0000256" key="3">
    <source>
        <dbReference type="ARBA" id="ARBA00023270"/>
    </source>
</evidence>
<dbReference type="Pfam" id="PF00701">
    <property type="entry name" value="DHDPS"/>
    <property type="match status" value="1"/>
</dbReference>
<organism evidence="7 8">
    <name type="scientific">Terriglobus roseus</name>
    <dbReference type="NCBI Taxonomy" id="392734"/>
    <lineage>
        <taxon>Bacteria</taxon>
        <taxon>Pseudomonadati</taxon>
        <taxon>Acidobacteriota</taxon>
        <taxon>Terriglobia</taxon>
        <taxon>Terriglobales</taxon>
        <taxon>Acidobacteriaceae</taxon>
        <taxon>Terriglobus</taxon>
    </lineage>
</organism>
<dbReference type="InterPro" id="IPR013785">
    <property type="entry name" value="Aldolase_TIM"/>
</dbReference>
<evidence type="ECO:0000256" key="5">
    <source>
        <dbReference type="PIRSR" id="PIRSR001365-1"/>
    </source>
</evidence>
<dbReference type="InterPro" id="IPR002220">
    <property type="entry name" value="DapA-like"/>
</dbReference>
<dbReference type="SUPFAM" id="SSF51569">
    <property type="entry name" value="Aldolase"/>
    <property type="match status" value="1"/>
</dbReference>
<protein>
    <submittedName>
        <fullName evidence="7">Dihydrodipicolinate synthase</fullName>
    </submittedName>
</protein>
<keyword evidence="3" id="KW-0704">Schiff base</keyword>
<dbReference type="GO" id="GO:0044281">
    <property type="term" value="P:small molecule metabolic process"/>
    <property type="evidence" value="ECO:0007669"/>
    <property type="project" value="UniProtKB-ARBA"/>
</dbReference>
<evidence type="ECO:0000256" key="6">
    <source>
        <dbReference type="PIRSR" id="PIRSR001365-2"/>
    </source>
</evidence>
<evidence type="ECO:0000256" key="4">
    <source>
        <dbReference type="PIRNR" id="PIRNR001365"/>
    </source>
</evidence>
<evidence type="ECO:0000313" key="7">
    <source>
        <dbReference type="EMBL" id="SDF72562.1"/>
    </source>
</evidence>
<dbReference type="PROSITE" id="PS00666">
    <property type="entry name" value="DHDPS_2"/>
    <property type="match status" value="1"/>
</dbReference>
<feature type="active site" description="Schiff-base intermediate with substrate" evidence="5">
    <location>
        <position position="162"/>
    </location>
</feature>
<dbReference type="PANTHER" id="PTHR12128">
    <property type="entry name" value="DIHYDRODIPICOLINATE SYNTHASE"/>
    <property type="match status" value="1"/>
</dbReference>
<dbReference type="CDD" id="cd00408">
    <property type="entry name" value="DHDPS-like"/>
    <property type="match status" value="1"/>
</dbReference>